<keyword evidence="12 19" id="KW-1133">Transmembrane helix</keyword>
<organism evidence="20 21">
    <name type="scientific">Hasllibacter halocynthiae</name>
    <dbReference type="NCBI Taxonomy" id="595589"/>
    <lineage>
        <taxon>Bacteria</taxon>
        <taxon>Pseudomonadati</taxon>
        <taxon>Pseudomonadota</taxon>
        <taxon>Alphaproteobacteria</taxon>
        <taxon>Rhodobacterales</taxon>
        <taxon>Roseobacteraceae</taxon>
        <taxon>Hasllibacter</taxon>
    </lineage>
</organism>
<evidence type="ECO:0000256" key="7">
    <source>
        <dbReference type="ARBA" id="ARBA00022475"/>
    </source>
</evidence>
<dbReference type="EC" id="2.7.8.26" evidence="5 19"/>
<dbReference type="NCBIfam" id="TIGR00317">
    <property type="entry name" value="cobS"/>
    <property type="match status" value="1"/>
</dbReference>
<feature type="transmembrane region" description="Helical" evidence="19">
    <location>
        <begin position="182"/>
        <end position="209"/>
    </location>
</feature>
<evidence type="ECO:0000256" key="10">
    <source>
        <dbReference type="ARBA" id="ARBA00022692"/>
    </source>
</evidence>
<evidence type="ECO:0000256" key="9">
    <source>
        <dbReference type="ARBA" id="ARBA00022679"/>
    </source>
</evidence>
<evidence type="ECO:0000256" key="5">
    <source>
        <dbReference type="ARBA" id="ARBA00013200"/>
    </source>
</evidence>
<evidence type="ECO:0000256" key="2">
    <source>
        <dbReference type="ARBA" id="ARBA00004651"/>
    </source>
</evidence>
<comment type="subcellular location">
    <subcellularLocation>
        <location evidence="2 19">Cell membrane</location>
        <topology evidence="2 19">Multi-pass membrane protein</topology>
    </subcellularLocation>
</comment>
<keyword evidence="8 19" id="KW-0169">Cobalamin biosynthesis</keyword>
<keyword evidence="13 19" id="KW-0472">Membrane</keyword>
<reference evidence="20 21" key="1">
    <citation type="submission" date="2018-03" db="EMBL/GenBank/DDBJ databases">
        <title>Genomic Encyclopedia of Archaeal and Bacterial Type Strains, Phase II (KMG-II): from individual species to whole genera.</title>
        <authorList>
            <person name="Goeker M."/>
        </authorList>
    </citation>
    <scope>NUCLEOTIDE SEQUENCE [LARGE SCALE GENOMIC DNA]</scope>
    <source>
        <strain evidence="20 21">DSM 29318</strain>
    </source>
</reference>
<proteinExistence type="inferred from homology"/>
<dbReference type="OrthoDB" id="9794626at2"/>
<evidence type="ECO:0000256" key="4">
    <source>
        <dbReference type="ARBA" id="ARBA00010561"/>
    </source>
</evidence>
<name>A0A2T0X420_9RHOB</name>
<comment type="similarity">
    <text evidence="4 19">Belongs to the CobS family.</text>
</comment>
<dbReference type="PANTHER" id="PTHR34148:SF1">
    <property type="entry name" value="ADENOSYLCOBINAMIDE-GDP RIBAZOLETRANSFERASE"/>
    <property type="match status" value="1"/>
</dbReference>
<feature type="transmembrane region" description="Helical" evidence="19">
    <location>
        <begin position="38"/>
        <end position="56"/>
    </location>
</feature>
<feature type="transmembrane region" description="Helical" evidence="19">
    <location>
        <begin position="110"/>
        <end position="131"/>
    </location>
</feature>
<sequence length="249" mass="25358">MSLREEWTVFRLAVQFLTRLPVGEPAWSAERMALTPRWYPGVGILVGLISGAAFWAGAPVSPLFAGVAAVAAGVLATGAFHEDGFADMCDGLGGGATRERALEIMRDSRLGTYGVLGIGLLLAGKVAALAVMGPWTAAAALVAAHAGGRLSAVLVMATAPYVRDHGTAKPVERGAPGWGLGASVAAAALVPAALLVPWGAAAALALLALSHRLVRRRFERRLGGYTGDCLGAVEQAGELAVLAGIAACL</sequence>
<protein>
    <recommendedName>
        <fullName evidence="6 19">Adenosylcobinamide-GDP ribazoletransferase</fullName>
        <ecNumber evidence="5 19">2.7.8.26</ecNumber>
    </recommendedName>
    <alternativeName>
        <fullName evidence="16 19">Cobalamin synthase</fullName>
    </alternativeName>
    <alternativeName>
        <fullName evidence="15 19">Cobalamin-5'-phosphate synthase</fullName>
    </alternativeName>
</protein>
<evidence type="ECO:0000256" key="6">
    <source>
        <dbReference type="ARBA" id="ARBA00015850"/>
    </source>
</evidence>
<dbReference type="HAMAP" id="MF_00719">
    <property type="entry name" value="CobS"/>
    <property type="match status" value="1"/>
</dbReference>
<keyword evidence="11 19" id="KW-0460">Magnesium</keyword>
<dbReference type="GO" id="GO:0008818">
    <property type="term" value="F:cobalamin 5'-phosphate synthase activity"/>
    <property type="evidence" value="ECO:0007669"/>
    <property type="project" value="UniProtKB-UniRule"/>
</dbReference>
<accession>A0A2T0X420</accession>
<keyword evidence="7 19" id="KW-1003">Cell membrane</keyword>
<evidence type="ECO:0000256" key="13">
    <source>
        <dbReference type="ARBA" id="ARBA00023136"/>
    </source>
</evidence>
<dbReference type="GO" id="GO:0009236">
    <property type="term" value="P:cobalamin biosynthetic process"/>
    <property type="evidence" value="ECO:0007669"/>
    <property type="project" value="UniProtKB-UniRule"/>
</dbReference>
<dbReference type="GO" id="GO:0005886">
    <property type="term" value="C:plasma membrane"/>
    <property type="evidence" value="ECO:0007669"/>
    <property type="project" value="UniProtKB-SubCell"/>
</dbReference>
<keyword evidence="9 19" id="KW-0808">Transferase</keyword>
<evidence type="ECO:0000256" key="18">
    <source>
        <dbReference type="ARBA" id="ARBA00049504"/>
    </source>
</evidence>
<comment type="catalytic activity">
    <reaction evidence="18 19">
        <text>alpha-ribazole 5'-phosphate + adenosylcob(III)inamide-GDP = adenosylcob(III)alamin 5'-phosphate + GMP + H(+)</text>
        <dbReference type="Rhea" id="RHEA:23560"/>
        <dbReference type="ChEBI" id="CHEBI:15378"/>
        <dbReference type="ChEBI" id="CHEBI:57918"/>
        <dbReference type="ChEBI" id="CHEBI:58115"/>
        <dbReference type="ChEBI" id="CHEBI:60487"/>
        <dbReference type="ChEBI" id="CHEBI:60493"/>
        <dbReference type="EC" id="2.7.8.26"/>
    </reaction>
</comment>
<evidence type="ECO:0000256" key="19">
    <source>
        <dbReference type="HAMAP-Rule" id="MF_00719"/>
    </source>
</evidence>
<feature type="transmembrane region" description="Helical" evidence="19">
    <location>
        <begin position="63"/>
        <end position="81"/>
    </location>
</feature>
<evidence type="ECO:0000256" key="12">
    <source>
        <dbReference type="ARBA" id="ARBA00022989"/>
    </source>
</evidence>
<dbReference type="EMBL" id="PVTT01000002">
    <property type="protein sequence ID" value="PRY93696.1"/>
    <property type="molecule type" value="Genomic_DNA"/>
</dbReference>
<evidence type="ECO:0000313" key="21">
    <source>
        <dbReference type="Proteomes" id="UP000238801"/>
    </source>
</evidence>
<evidence type="ECO:0000256" key="1">
    <source>
        <dbReference type="ARBA" id="ARBA00001946"/>
    </source>
</evidence>
<evidence type="ECO:0000256" key="11">
    <source>
        <dbReference type="ARBA" id="ARBA00022842"/>
    </source>
</evidence>
<dbReference type="UniPathway" id="UPA00148">
    <property type="reaction ID" value="UER00238"/>
</dbReference>
<dbReference type="PANTHER" id="PTHR34148">
    <property type="entry name" value="ADENOSYLCOBINAMIDE-GDP RIBAZOLETRANSFERASE"/>
    <property type="match status" value="1"/>
</dbReference>
<evidence type="ECO:0000256" key="16">
    <source>
        <dbReference type="ARBA" id="ARBA00032853"/>
    </source>
</evidence>
<comment type="catalytic activity">
    <reaction evidence="17 19">
        <text>alpha-ribazole + adenosylcob(III)inamide-GDP = adenosylcob(III)alamin + GMP + H(+)</text>
        <dbReference type="Rhea" id="RHEA:16049"/>
        <dbReference type="ChEBI" id="CHEBI:10329"/>
        <dbReference type="ChEBI" id="CHEBI:15378"/>
        <dbReference type="ChEBI" id="CHEBI:18408"/>
        <dbReference type="ChEBI" id="CHEBI:58115"/>
        <dbReference type="ChEBI" id="CHEBI:60487"/>
        <dbReference type="EC" id="2.7.8.26"/>
    </reaction>
</comment>
<evidence type="ECO:0000256" key="14">
    <source>
        <dbReference type="ARBA" id="ARBA00025228"/>
    </source>
</evidence>
<comment type="cofactor">
    <cofactor evidence="1 19">
        <name>Mg(2+)</name>
        <dbReference type="ChEBI" id="CHEBI:18420"/>
    </cofactor>
</comment>
<dbReference type="RefSeq" id="WP_106161256.1">
    <property type="nucleotide sequence ID" value="NZ_PVTT01000002.1"/>
</dbReference>
<dbReference type="InterPro" id="IPR003805">
    <property type="entry name" value="CobS"/>
</dbReference>
<comment type="function">
    <text evidence="14 19">Joins adenosylcobinamide-GDP and alpha-ribazole to generate adenosylcobalamin (Ado-cobalamin). Also synthesizes adenosylcobalamin 5'-phosphate from adenosylcobinamide-GDP and alpha-ribazole 5'-phosphate.</text>
</comment>
<evidence type="ECO:0000256" key="17">
    <source>
        <dbReference type="ARBA" id="ARBA00048623"/>
    </source>
</evidence>
<keyword evidence="21" id="KW-1185">Reference proteome</keyword>
<comment type="caution">
    <text evidence="20">The sequence shown here is derived from an EMBL/GenBank/DDBJ whole genome shotgun (WGS) entry which is preliminary data.</text>
</comment>
<evidence type="ECO:0000256" key="15">
    <source>
        <dbReference type="ARBA" id="ARBA00032605"/>
    </source>
</evidence>
<dbReference type="GO" id="GO:0051073">
    <property type="term" value="F:adenosylcobinamide-GDP ribazoletransferase activity"/>
    <property type="evidence" value="ECO:0007669"/>
    <property type="project" value="UniProtKB-UniRule"/>
</dbReference>
<dbReference type="Pfam" id="PF02654">
    <property type="entry name" value="CobS"/>
    <property type="match status" value="1"/>
</dbReference>
<gene>
    <name evidence="19" type="primary">cobS</name>
    <name evidence="20" type="ORF">BCF33_2578</name>
</gene>
<evidence type="ECO:0000256" key="8">
    <source>
        <dbReference type="ARBA" id="ARBA00022573"/>
    </source>
</evidence>
<evidence type="ECO:0000313" key="20">
    <source>
        <dbReference type="EMBL" id="PRY93696.1"/>
    </source>
</evidence>
<keyword evidence="10 19" id="KW-0812">Transmembrane</keyword>
<dbReference type="AlphaFoldDB" id="A0A2T0X420"/>
<comment type="pathway">
    <text evidence="3 19">Cofactor biosynthesis; adenosylcobalamin biosynthesis; adenosylcobalamin from cob(II)yrinate a,c-diamide: step 7/7.</text>
</comment>
<evidence type="ECO:0000256" key="3">
    <source>
        <dbReference type="ARBA" id="ARBA00004663"/>
    </source>
</evidence>
<dbReference type="Proteomes" id="UP000238801">
    <property type="component" value="Unassembled WGS sequence"/>
</dbReference>